<dbReference type="EMBL" id="CP113520">
    <property type="protein sequence ID" value="WAJ27680.1"/>
    <property type="molecule type" value="Genomic_DNA"/>
</dbReference>
<sequence length="285" mass="29234">MYQTEYKRAGSLDEAAQLVAASGGEGKYVSGGMTLIPTMKQRLASPSLLVDLRHVEGHKGIAVSGQTVTIKGGTTHAEIAASEELKGVAPGFAGLAQLIGDPAVRHMGTIGGSVANFDPAADYPAALLAMEATILTDKREVAASDFFLGLFETALDENEIVTGVRFEAPESSAYEKFRNPASRYAMCGVFVAKRGEGKVGVGVTGAGASGAFRWAEAESALSGRFDVSALDGLAVDEGEMISDLHGSSAYRANLVKVVAKRAAKKAGASGGPEVSGPKTPGGDAP</sequence>
<evidence type="ECO:0000313" key="2">
    <source>
        <dbReference type="Proteomes" id="UP001163223"/>
    </source>
</evidence>
<dbReference type="Proteomes" id="UP001163223">
    <property type="component" value="Chromosome"/>
</dbReference>
<proteinExistence type="predicted"/>
<protein>
    <submittedName>
        <fullName evidence="1">Xanthine dehydrogenase family protein subunit M</fullName>
    </submittedName>
</protein>
<evidence type="ECO:0000313" key="1">
    <source>
        <dbReference type="EMBL" id="WAJ27680.1"/>
    </source>
</evidence>
<organism evidence="1 2">
    <name type="scientific">Antarcticirhabdus aurantiaca</name>
    <dbReference type="NCBI Taxonomy" id="2606717"/>
    <lineage>
        <taxon>Bacteria</taxon>
        <taxon>Pseudomonadati</taxon>
        <taxon>Pseudomonadota</taxon>
        <taxon>Alphaproteobacteria</taxon>
        <taxon>Hyphomicrobiales</taxon>
        <taxon>Aurantimonadaceae</taxon>
        <taxon>Antarcticirhabdus</taxon>
    </lineage>
</organism>
<gene>
    <name evidence="1" type="ORF">OXU80_23020</name>
</gene>
<reference evidence="1" key="1">
    <citation type="submission" date="2022-11" db="EMBL/GenBank/DDBJ databases">
        <title>beta-Carotene-producing bacterium, Jeongeuplla avenae sp. nov., alleviates the salt stress of Arabidopsis seedlings.</title>
        <authorList>
            <person name="Jiang L."/>
            <person name="Lee J."/>
        </authorList>
    </citation>
    <scope>NUCLEOTIDE SEQUENCE</scope>
    <source>
        <strain evidence="1">DY_R2A_6</strain>
    </source>
</reference>
<accession>A0ACD4NLT9</accession>
<name>A0ACD4NLT9_9HYPH</name>
<keyword evidence="2" id="KW-1185">Reference proteome</keyword>